<dbReference type="eggNOG" id="COG5517">
    <property type="taxonomic scope" value="Bacteria"/>
</dbReference>
<dbReference type="Proteomes" id="UP000018733">
    <property type="component" value="Unassembled WGS sequence"/>
</dbReference>
<organism evidence="3 4">
    <name type="scientific">Advenella kashmirensis W13003</name>
    <dbReference type="NCBI Taxonomy" id="1424334"/>
    <lineage>
        <taxon>Bacteria</taxon>
        <taxon>Pseudomonadati</taxon>
        <taxon>Pseudomonadota</taxon>
        <taxon>Betaproteobacteria</taxon>
        <taxon>Burkholderiales</taxon>
        <taxon>Alcaligenaceae</taxon>
    </lineage>
</organism>
<dbReference type="AlphaFoldDB" id="V8QRE4"/>
<sequence length="157" mass="17582">MSVFTQERLIALNAAYARCIDNDELEQLGDFFLDQCLYLVTTADNYAAALQAGIVYADTRAMLQDRVMAMRDANIYEEQRYRHIIGAPVLLEQKGDTAKAESPFIVARIMRDGGTEVFATGRYIDCIVAQPDHPLKFAERVVVCDSCNIDTLLVIPL</sequence>
<keyword evidence="3" id="KW-0223">Dioxygenase</keyword>
<gene>
    <name evidence="3" type="ORF">W822_12020</name>
</gene>
<dbReference type="PATRIC" id="fig|1424334.3.peg.2421"/>
<dbReference type="Gene3D" id="3.10.450.50">
    <property type="match status" value="1"/>
</dbReference>
<dbReference type="GO" id="GO:0051213">
    <property type="term" value="F:dioxygenase activity"/>
    <property type="evidence" value="ECO:0007669"/>
    <property type="project" value="UniProtKB-KW"/>
</dbReference>
<dbReference type="InterPro" id="IPR032710">
    <property type="entry name" value="NTF2-like_dom_sf"/>
</dbReference>
<dbReference type="Pfam" id="PF00866">
    <property type="entry name" value="Ring_hydroxyl_B"/>
    <property type="match status" value="1"/>
</dbReference>
<dbReference type="SUPFAM" id="SSF54427">
    <property type="entry name" value="NTF2-like"/>
    <property type="match status" value="1"/>
</dbReference>
<keyword evidence="2" id="KW-0560">Oxidoreductase</keyword>
<proteinExistence type="inferred from homology"/>
<evidence type="ECO:0000256" key="2">
    <source>
        <dbReference type="ARBA" id="ARBA00023002"/>
    </source>
</evidence>
<evidence type="ECO:0000313" key="4">
    <source>
        <dbReference type="Proteomes" id="UP000018733"/>
    </source>
</evidence>
<keyword evidence="4" id="KW-1185">Reference proteome</keyword>
<evidence type="ECO:0000256" key="1">
    <source>
        <dbReference type="ARBA" id="ARBA00009570"/>
    </source>
</evidence>
<dbReference type="RefSeq" id="WP_024005370.1">
    <property type="nucleotide sequence ID" value="NZ_KI650980.1"/>
</dbReference>
<dbReference type="EMBL" id="AYXT01000010">
    <property type="protein sequence ID" value="ETF01539.1"/>
    <property type="molecule type" value="Genomic_DNA"/>
</dbReference>
<dbReference type="InterPro" id="IPR000391">
    <property type="entry name" value="Rng_hydr_dOase-bsu"/>
</dbReference>
<accession>V8QRE4</accession>
<comment type="caution">
    <text evidence="3">The sequence shown here is derived from an EMBL/GenBank/DDBJ whole genome shotgun (WGS) entry which is preliminary data.</text>
</comment>
<evidence type="ECO:0000313" key="3">
    <source>
        <dbReference type="EMBL" id="ETF01539.1"/>
    </source>
</evidence>
<dbReference type="HOGENOM" id="CLU_137193_0_0_4"/>
<name>V8QRE4_9BURK</name>
<protein>
    <submittedName>
        <fullName evidence="3">Terephthalate 1,2-dioxygenase</fullName>
    </submittedName>
</protein>
<dbReference type="STRING" id="1424334.W822_12020"/>
<comment type="similarity">
    <text evidence="1">Belongs to the bacterial ring-hydroxylating dioxygenase beta subunit family.</text>
</comment>
<dbReference type="OrthoDB" id="2674149at2"/>
<reference evidence="3 4" key="1">
    <citation type="journal article" date="2014" name="Genome Announc.">
        <title>Draft Genome Sequence of Advenella kashmirensis Strain W13003, a Polycyclic Aromatic Hydrocarbon-Degrading Bacterium.</title>
        <authorList>
            <person name="Wang X."/>
            <person name="Jin D."/>
            <person name="Zhou L."/>
            <person name="Wu L."/>
            <person name="An W."/>
            <person name="Zhao L."/>
        </authorList>
    </citation>
    <scope>NUCLEOTIDE SEQUENCE [LARGE SCALE GENOMIC DNA]</scope>
    <source>
        <strain evidence="3 4">W13003</strain>
    </source>
</reference>